<accession>T1DT75</accession>
<evidence type="ECO:0000313" key="2">
    <source>
        <dbReference type="EMBL" id="JAB00452.1"/>
    </source>
</evidence>
<reference evidence="2" key="1">
    <citation type="submission" date="2013-07" db="EMBL/GenBank/DDBJ databases">
        <title>Transcriptome sequencing and developmental regulation of gene expression in Anopheles aquasalis.</title>
        <authorList>
            <consortium name="Brazilian Malaria Network (MCT/CNPq/MS/SCTIE/DECIT/PRONEX 555648/2009-5) and Research Network on Bioactive Molecules from Arthropod Vectors (NAP-MOBIARVE"/>
            <consortium name="University of Sao Paulo)"/>
            <person name="Marinotti O."/>
            <person name="Ribeiro J.M.C."/>
            <person name="Costa-da-Silva A.L."/>
            <person name="Silva M.C.P."/>
            <person name="Lopes A.R."/>
            <person name="Barros M.S."/>
            <person name="Sa-Nunes A."/>
            <person name="Konjin B.B."/>
            <person name="Carvalho E."/>
            <person name="Suesdek L."/>
            <person name="Silva-Neto M.A.C."/>
            <person name="Capurro M.L."/>
        </authorList>
    </citation>
    <scope>NUCLEOTIDE SEQUENCE</scope>
    <source>
        <tissue evidence="2">Whole body</tissue>
    </source>
</reference>
<evidence type="ECO:0000256" key="1">
    <source>
        <dbReference type="SAM" id="MobiDB-lite"/>
    </source>
</evidence>
<dbReference type="AlphaFoldDB" id="T1DT75"/>
<dbReference type="EMBL" id="GAMD01001139">
    <property type="protein sequence ID" value="JAB00452.1"/>
    <property type="molecule type" value="mRNA"/>
</dbReference>
<protein>
    <submittedName>
        <fullName evidence="2">Uncharacterized protein</fullName>
    </submittedName>
</protein>
<feature type="region of interest" description="Disordered" evidence="1">
    <location>
        <begin position="100"/>
        <end position="121"/>
    </location>
</feature>
<organism evidence="2">
    <name type="scientific">Anopheles aquasalis</name>
    <name type="common">Malaria mosquito</name>
    <dbReference type="NCBI Taxonomy" id="42839"/>
    <lineage>
        <taxon>Eukaryota</taxon>
        <taxon>Metazoa</taxon>
        <taxon>Ecdysozoa</taxon>
        <taxon>Arthropoda</taxon>
        <taxon>Hexapoda</taxon>
        <taxon>Insecta</taxon>
        <taxon>Pterygota</taxon>
        <taxon>Neoptera</taxon>
        <taxon>Endopterygota</taxon>
        <taxon>Diptera</taxon>
        <taxon>Nematocera</taxon>
        <taxon>Culicoidea</taxon>
        <taxon>Culicidae</taxon>
        <taxon>Anophelinae</taxon>
        <taxon>Anopheles</taxon>
    </lineage>
</organism>
<proteinExistence type="evidence at transcript level"/>
<feature type="non-terminal residue" evidence="2">
    <location>
        <position position="1"/>
    </location>
</feature>
<name>T1DT75_ANOAQ</name>
<sequence>REPSSPSSYALVLPLPFPFPSGCRADYGSPCFPLVPVLVLFRDPAHVPVRAAAPDHVLFRAPAPVLVPVHVAHAPARVRVPYHVRVARVPAHAHGRVPDPAIVTGCGVSSSSSTTSRRRDRDRLRRLDVVDDDDEEGGGGAVDDAFLSFLGEADRRCFSSARFSSRFLRSFSFSFLSSSSSVYLRNLPISLLMMSRFPSSMSTVWSIFFCLACCSSCCCSAAASSSRKSSSICLIASSASSSPRFSDASFVFSALFSSSRKESISALFFASTFATSFFPPTSKSCTNRTARAPPAGSYSQKPNVDTRFQLITDPHVASICLIIGSGTFSLMLPTNTVTIGPS</sequence>